<keyword evidence="3" id="KW-1185">Reference proteome</keyword>
<reference evidence="2 3" key="1">
    <citation type="submission" date="2019-10" db="EMBL/GenBank/DDBJ databases">
        <title>A soil myxobacterium in the family Polyangiaceae.</title>
        <authorList>
            <person name="Li Y."/>
            <person name="Wang J."/>
        </authorList>
    </citation>
    <scope>NUCLEOTIDE SEQUENCE [LARGE SCALE GENOMIC DNA]</scope>
    <source>
        <strain evidence="2 3">DSM 14734</strain>
    </source>
</reference>
<keyword evidence="1" id="KW-1133">Transmembrane helix</keyword>
<feature type="transmembrane region" description="Helical" evidence="1">
    <location>
        <begin position="103"/>
        <end position="123"/>
    </location>
</feature>
<dbReference type="OrthoDB" id="572589at2"/>
<dbReference type="AlphaFoldDB" id="A0A6N7PV53"/>
<organism evidence="2 3">
    <name type="scientific">Polyangium spumosum</name>
    <dbReference type="NCBI Taxonomy" id="889282"/>
    <lineage>
        <taxon>Bacteria</taxon>
        <taxon>Pseudomonadati</taxon>
        <taxon>Myxococcota</taxon>
        <taxon>Polyangia</taxon>
        <taxon>Polyangiales</taxon>
        <taxon>Polyangiaceae</taxon>
        <taxon>Polyangium</taxon>
    </lineage>
</organism>
<evidence type="ECO:0000256" key="1">
    <source>
        <dbReference type="SAM" id="Phobius"/>
    </source>
</evidence>
<feature type="transmembrane region" description="Helical" evidence="1">
    <location>
        <begin position="64"/>
        <end position="82"/>
    </location>
</feature>
<evidence type="ECO:0000313" key="3">
    <source>
        <dbReference type="Proteomes" id="UP000440224"/>
    </source>
</evidence>
<protein>
    <recommendedName>
        <fullName evidence="4">DUF2065 family protein</fullName>
    </recommendedName>
</protein>
<proteinExistence type="predicted"/>
<comment type="caution">
    <text evidence="2">The sequence shown here is derived from an EMBL/GenBank/DDBJ whole genome shotgun (WGS) entry which is preliminary data.</text>
</comment>
<dbReference type="Proteomes" id="UP000440224">
    <property type="component" value="Unassembled WGS sequence"/>
</dbReference>
<feature type="transmembrane region" description="Helical" evidence="1">
    <location>
        <begin position="6"/>
        <end position="25"/>
    </location>
</feature>
<dbReference type="EMBL" id="WJIE01000007">
    <property type="protein sequence ID" value="MRG95447.1"/>
    <property type="molecule type" value="Genomic_DNA"/>
</dbReference>
<accession>A0A6N7PV53</accession>
<dbReference type="RefSeq" id="WP_153822236.1">
    <property type="nucleotide sequence ID" value="NZ_WJIE01000007.1"/>
</dbReference>
<evidence type="ECO:0008006" key="4">
    <source>
        <dbReference type="Google" id="ProtNLM"/>
    </source>
</evidence>
<sequence length="125" mass="13288">MNTSIYIARMIGPLFLVSGLAVLVGGKSYRAMAQEFLASRALVYVTGFMTLIIGLGIVNAWRPGWPIGLTVLGGLFVVGGALRMLFPERIKEMGAAMLDKPGLMMGAGLIHLLIGVGLSYAGYVR</sequence>
<keyword evidence="1" id="KW-0812">Transmembrane</keyword>
<name>A0A6N7PV53_9BACT</name>
<gene>
    <name evidence="2" type="ORF">GF068_26525</name>
</gene>
<evidence type="ECO:0000313" key="2">
    <source>
        <dbReference type="EMBL" id="MRG95447.1"/>
    </source>
</evidence>
<feature type="transmembrane region" description="Helical" evidence="1">
    <location>
        <begin position="37"/>
        <end position="58"/>
    </location>
</feature>
<keyword evidence="1" id="KW-0472">Membrane</keyword>